<keyword evidence="4" id="KW-1185">Reference proteome</keyword>
<dbReference type="RefSeq" id="XP_066801488.1">
    <property type="nucleotide sequence ID" value="XM_066948029.1"/>
</dbReference>
<keyword evidence="2" id="KW-0812">Transmembrane</keyword>
<accession>A0AAW0YWY0</accession>
<sequence length="146" mass="15792">MLYALGFIVILVIILVIWLIRVIAARVNRQKQAHHPRSDLEGGTLPNTVQPHITEVARDVTSRLFPPRPDQHPHSVAHLRHTSDQAAVMRLTSASETSLPAYGAPSLPVPPAPVYDQTGRTRPLASSGAPMAYGDAPPKYSPPSAT</sequence>
<dbReference type="GeneID" id="92182193"/>
<name>A0AAW0YWY0_9TREE</name>
<keyword evidence="2" id="KW-1133">Transmembrane helix</keyword>
<protein>
    <submittedName>
        <fullName evidence="3">Uncharacterized protein</fullName>
    </submittedName>
</protein>
<dbReference type="EMBL" id="JBCAWK010000009">
    <property type="protein sequence ID" value="KAK8849600.1"/>
    <property type="molecule type" value="Genomic_DNA"/>
</dbReference>
<comment type="caution">
    <text evidence="3">The sequence shown here is derived from an EMBL/GenBank/DDBJ whole genome shotgun (WGS) entry which is preliminary data.</text>
</comment>
<organism evidence="3 4">
    <name type="scientific">Kwoniella newhampshirensis</name>
    <dbReference type="NCBI Taxonomy" id="1651941"/>
    <lineage>
        <taxon>Eukaryota</taxon>
        <taxon>Fungi</taxon>
        <taxon>Dikarya</taxon>
        <taxon>Basidiomycota</taxon>
        <taxon>Agaricomycotina</taxon>
        <taxon>Tremellomycetes</taxon>
        <taxon>Tremellales</taxon>
        <taxon>Cryptococcaceae</taxon>
        <taxon>Kwoniella</taxon>
    </lineage>
</organism>
<evidence type="ECO:0000313" key="4">
    <source>
        <dbReference type="Proteomes" id="UP001388673"/>
    </source>
</evidence>
<dbReference type="AlphaFoldDB" id="A0AAW0YWY0"/>
<evidence type="ECO:0000256" key="2">
    <source>
        <dbReference type="SAM" id="Phobius"/>
    </source>
</evidence>
<feature type="region of interest" description="Disordered" evidence="1">
    <location>
        <begin position="31"/>
        <end position="50"/>
    </location>
</feature>
<keyword evidence="2" id="KW-0472">Membrane</keyword>
<evidence type="ECO:0000313" key="3">
    <source>
        <dbReference type="EMBL" id="KAK8849600.1"/>
    </source>
</evidence>
<proteinExistence type="predicted"/>
<evidence type="ECO:0000256" key="1">
    <source>
        <dbReference type="SAM" id="MobiDB-lite"/>
    </source>
</evidence>
<dbReference type="Proteomes" id="UP001388673">
    <property type="component" value="Unassembled WGS sequence"/>
</dbReference>
<reference evidence="3 4" key="1">
    <citation type="journal article" date="2024" name="bioRxiv">
        <title>Comparative genomics of Cryptococcus and Kwoniella reveals pathogenesis evolution and contrasting karyotype dynamics via intercentromeric recombination or chromosome fusion.</title>
        <authorList>
            <person name="Coelho M.A."/>
            <person name="David-Palma M."/>
            <person name="Shea T."/>
            <person name="Bowers K."/>
            <person name="McGinley-Smith S."/>
            <person name="Mohammad A.W."/>
            <person name="Gnirke A."/>
            <person name="Yurkov A.M."/>
            <person name="Nowrousian M."/>
            <person name="Sun S."/>
            <person name="Cuomo C.A."/>
            <person name="Heitman J."/>
        </authorList>
    </citation>
    <scope>NUCLEOTIDE SEQUENCE [LARGE SCALE GENOMIC DNA]</scope>
    <source>
        <strain evidence="3 4">CBS 13917</strain>
    </source>
</reference>
<feature type="transmembrane region" description="Helical" evidence="2">
    <location>
        <begin position="6"/>
        <end position="24"/>
    </location>
</feature>
<feature type="region of interest" description="Disordered" evidence="1">
    <location>
        <begin position="99"/>
        <end position="146"/>
    </location>
</feature>
<gene>
    <name evidence="3" type="ORF">IAR55_004935</name>
</gene>
<dbReference type="KEGG" id="kne:92182193"/>